<dbReference type="PROSITE" id="PS51671">
    <property type="entry name" value="ACT"/>
    <property type="match status" value="1"/>
</dbReference>
<dbReference type="Gene3D" id="3.30.2130.10">
    <property type="entry name" value="VC0802-like"/>
    <property type="match status" value="1"/>
</dbReference>
<proteinExistence type="predicted"/>
<evidence type="ECO:0000259" key="1">
    <source>
        <dbReference type="PROSITE" id="PS51671"/>
    </source>
</evidence>
<reference evidence="2" key="1">
    <citation type="submission" date="2018-05" db="EMBL/GenBank/DDBJ databases">
        <authorList>
            <person name="Lanie J.A."/>
            <person name="Ng W.-L."/>
            <person name="Kazmierczak K.M."/>
            <person name="Andrzejewski T.M."/>
            <person name="Davidsen T.M."/>
            <person name="Wayne K.J."/>
            <person name="Tettelin H."/>
            <person name="Glass J.I."/>
            <person name="Rusch D."/>
            <person name="Podicherti R."/>
            <person name="Tsui H.-C.T."/>
            <person name="Winkler M.E."/>
        </authorList>
    </citation>
    <scope>NUCLEOTIDE SEQUENCE</scope>
</reference>
<dbReference type="SUPFAM" id="SSF55021">
    <property type="entry name" value="ACT-like"/>
    <property type="match status" value="2"/>
</dbReference>
<dbReference type="AlphaFoldDB" id="A0A381S2R7"/>
<dbReference type="PANTHER" id="PTHR40099">
    <property type="entry name" value="ACETOLACTATE SYNTHASE, SMALL SUBUNIT"/>
    <property type="match status" value="1"/>
</dbReference>
<dbReference type="InterPro" id="IPR045865">
    <property type="entry name" value="ACT-like_dom_sf"/>
</dbReference>
<name>A0A381S2R7_9ZZZZ</name>
<dbReference type="Pfam" id="PF01842">
    <property type="entry name" value="ACT"/>
    <property type="match status" value="1"/>
</dbReference>
<feature type="domain" description="ACT" evidence="1">
    <location>
        <begin position="69"/>
        <end position="127"/>
    </location>
</feature>
<evidence type="ECO:0000313" key="2">
    <source>
        <dbReference type="EMBL" id="SUZ97744.1"/>
    </source>
</evidence>
<sequence>MAVRTELSLRLPNNPGALTNVCQLLSDEQVNILAFSLDADLLLRLVVDNHIHAEGVLRDQHHDVETRQILYVEVPNGPGVLKTVGRMMANAGINVDHAYGSVIEGHPMATIVLGVDDAVKASTIAGV</sequence>
<organism evidence="2">
    <name type="scientific">marine metagenome</name>
    <dbReference type="NCBI Taxonomy" id="408172"/>
    <lineage>
        <taxon>unclassified sequences</taxon>
        <taxon>metagenomes</taxon>
        <taxon>ecological metagenomes</taxon>
    </lineage>
</organism>
<dbReference type="PANTHER" id="PTHR40099:SF1">
    <property type="entry name" value="ACETOLACTATE SYNTHASE, SMALL SUBUNIT"/>
    <property type="match status" value="1"/>
</dbReference>
<protein>
    <recommendedName>
        <fullName evidence="1">ACT domain-containing protein</fullName>
    </recommendedName>
</protein>
<gene>
    <name evidence="2" type="ORF">METZ01_LOCUS50598</name>
</gene>
<accession>A0A381S2R7</accession>
<dbReference type="CDD" id="cd02116">
    <property type="entry name" value="ACT"/>
    <property type="match status" value="1"/>
</dbReference>
<dbReference type="InterPro" id="IPR002912">
    <property type="entry name" value="ACT_dom"/>
</dbReference>
<dbReference type="EMBL" id="UINC01002537">
    <property type="protein sequence ID" value="SUZ97744.1"/>
    <property type="molecule type" value="Genomic_DNA"/>
</dbReference>